<evidence type="ECO:0000313" key="2">
    <source>
        <dbReference type="Proteomes" id="UP000235659"/>
    </source>
</evidence>
<evidence type="ECO:0000313" key="1">
    <source>
        <dbReference type="EMBL" id="PMS23548.1"/>
    </source>
</evidence>
<reference evidence="1 2" key="1">
    <citation type="submission" date="2018-01" db="EMBL/GenBank/DDBJ databases">
        <title>Whole genome analyses suggest that Burkholderia sensu lato contains two further novel genera in the rhizoxinica-symbiotica group Mycetohabitans gen. nov., and Trinickia gen. nov.: implications for the evolution of diazotrophy and nodulation in the Burkholderiaceae.</title>
        <authorList>
            <person name="Estrada-de los Santos P."/>
            <person name="Palmer M."/>
            <person name="Chavez-Ramirez B."/>
            <person name="Beukes C."/>
            <person name="Steenkamp E.T."/>
            <person name="Hirsch A.M."/>
            <person name="Manyaka P."/>
            <person name="Maluk M."/>
            <person name="Lafos M."/>
            <person name="Crook M."/>
            <person name="Gross E."/>
            <person name="Simon M.F."/>
            <person name="Bueno dos Reis Junior F."/>
            <person name="Poole P.S."/>
            <person name="Venter S.N."/>
            <person name="James E.K."/>
        </authorList>
    </citation>
    <scope>NUCLEOTIDE SEQUENCE [LARGE SCALE GENOMIC DNA]</scope>
    <source>
        <strain evidence="1 2">WSM 3937</strain>
    </source>
</reference>
<dbReference type="EMBL" id="PNXY01000039">
    <property type="protein sequence ID" value="PMS23548.1"/>
    <property type="molecule type" value="Genomic_DNA"/>
</dbReference>
<organism evidence="1 2">
    <name type="scientific">Paraburkholderia rhynchosiae</name>
    <dbReference type="NCBI Taxonomy" id="487049"/>
    <lineage>
        <taxon>Bacteria</taxon>
        <taxon>Pseudomonadati</taxon>
        <taxon>Pseudomonadota</taxon>
        <taxon>Betaproteobacteria</taxon>
        <taxon>Burkholderiales</taxon>
        <taxon>Burkholderiaceae</taxon>
        <taxon>Paraburkholderia</taxon>
    </lineage>
</organism>
<accession>A0ABX4UV99</accession>
<name>A0ABX4UV99_9BURK</name>
<comment type="caution">
    <text evidence="1">The sequence shown here is derived from an EMBL/GenBank/DDBJ whole genome shotgun (WGS) entry which is preliminary data.</text>
</comment>
<dbReference type="Proteomes" id="UP000235659">
    <property type="component" value="Unassembled WGS sequence"/>
</dbReference>
<sequence length="289" mass="32550">MSYDLYFDLAQPTSCADIQRHFRERSHYQVSDGAVYQNANTGVYFQFNWSRDSAQALVSRVAFNMNYFRPHVFGLEAEPEVRAFVARFSPKIEDPQLHGMGSGPYASDRFLSGWNAGNEAAYEAILQMQHPTRKLYTLPSAVLERIWRWNSLIDQTQAKFGESLFVPKVMLLAVNGELTTVIVWGDGIPEVVPDVQAVLVVRDELSPDSVKNKSAKDRCLVQQRTLDDVLAPLLESGYPLPVRFPSYNEPPAAVRTFIKSLVPTSDHIAGIAFDSVLDRELASKYSRDL</sequence>
<proteinExistence type="predicted"/>
<protein>
    <submittedName>
        <fullName evidence="1">Uncharacterized protein</fullName>
    </submittedName>
</protein>
<keyword evidence="2" id="KW-1185">Reference proteome</keyword>
<gene>
    <name evidence="1" type="ORF">C0Z16_32245</name>
</gene>
<dbReference type="RefSeq" id="WP_102636078.1">
    <property type="nucleotide sequence ID" value="NZ_PNXY01000039.1"/>
</dbReference>